<evidence type="ECO:0000313" key="8">
    <source>
        <dbReference type="EMBL" id="ADK83635.1"/>
    </source>
</evidence>
<accession>E1QGC3</accession>
<dbReference type="eggNOG" id="COG0183">
    <property type="taxonomic scope" value="Bacteria"/>
</dbReference>
<protein>
    <submittedName>
        <fullName evidence="8">Acetyl-CoA acetyltransferase</fullName>
        <ecNumber evidence="8">2.3.1.9</ecNumber>
    </submittedName>
</protein>
<dbReference type="AlphaFoldDB" id="E1QGC3"/>
<feature type="active site" description="Proton acceptor" evidence="4">
    <location>
        <position position="386"/>
    </location>
</feature>
<evidence type="ECO:0000259" key="6">
    <source>
        <dbReference type="Pfam" id="PF00108"/>
    </source>
</evidence>
<dbReference type="InterPro" id="IPR002155">
    <property type="entry name" value="Thiolase"/>
</dbReference>
<dbReference type="PIRSF" id="PIRSF000429">
    <property type="entry name" value="Ac-CoA_Ac_transf"/>
    <property type="match status" value="1"/>
</dbReference>
<evidence type="ECO:0000256" key="3">
    <source>
        <dbReference type="ARBA" id="ARBA00023315"/>
    </source>
</evidence>
<dbReference type="Gene3D" id="3.40.47.10">
    <property type="match status" value="2"/>
</dbReference>
<reference evidence="8 9" key="1">
    <citation type="journal article" date="2010" name="Stand. Genomic Sci.">
        <title>Complete genome sequence of Desulfarculus baarsii type strain (2st14).</title>
        <authorList>
            <person name="Sun H."/>
            <person name="Spring S."/>
            <person name="Lapidus A."/>
            <person name="Davenport K."/>
            <person name="Del Rio T.G."/>
            <person name="Tice H."/>
            <person name="Nolan M."/>
            <person name="Copeland A."/>
            <person name="Cheng J.F."/>
            <person name="Lucas S."/>
            <person name="Tapia R."/>
            <person name="Goodwin L."/>
            <person name="Pitluck S."/>
            <person name="Ivanova N."/>
            <person name="Pagani I."/>
            <person name="Mavromatis K."/>
            <person name="Ovchinnikova G."/>
            <person name="Pati A."/>
            <person name="Chen A."/>
            <person name="Palaniappan K."/>
            <person name="Hauser L."/>
            <person name="Chang Y.J."/>
            <person name="Jeffries C.D."/>
            <person name="Detter J.C."/>
            <person name="Han C."/>
            <person name="Rohde M."/>
            <person name="Brambilla E."/>
            <person name="Goker M."/>
            <person name="Woyke T."/>
            <person name="Bristow J."/>
            <person name="Eisen J.A."/>
            <person name="Markowitz V."/>
            <person name="Hugenholtz P."/>
            <person name="Kyrpides N.C."/>
            <person name="Klenk H.P."/>
            <person name="Land M."/>
        </authorList>
    </citation>
    <scope>NUCLEOTIDE SEQUENCE [LARGE SCALE GENOMIC DNA]</scope>
    <source>
        <strain evidence="9">ATCC 33931 / DSM 2075 / LMG 7858 / VKM B-1802 / 2st14</strain>
    </source>
</reference>
<dbReference type="EC" id="2.3.1.9" evidence="8"/>
<dbReference type="PANTHER" id="PTHR18919">
    <property type="entry name" value="ACETYL-COA C-ACYLTRANSFERASE"/>
    <property type="match status" value="1"/>
</dbReference>
<dbReference type="KEGG" id="dbr:Deba_0258"/>
<gene>
    <name evidence="8" type="ordered locus">Deba_0258</name>
</gene>
<dbReference type="SUPFAM" id="SSF53901">
    <property type="entry name" value="Thiolase-like"/>
    <property type="match status" value="2"/>
</dbReference>
<dbReference type="Pfam" id="PF02803">
    <property type="entry name" value="Thiolase_C"/>
    <property type="match status" value="1"/>
</dbReference>
<evidence type="ECO:0000313" key="9">
    <source>
        <dbReference type="Proteomes" id="UP000009047"/>
    </source>
</evidence>
<dbReference type="NCBIfam" id="TIGR01930">
    <property type="entry name" value="AcCoA-C-Actrans"/>
    <property type="match status" value="1"/>
</dbReference>
<dbReference type="FunFam" id="3.40.47.10:FF:000010">
    <property type="entry name" value="Acetyl-CoA acetyltransferase (Thiolase)"/>
    <property type="match status" value="1"/>
</dbReference>
<dbReference type="Proteomes" id="UP000009047">
    <property type="component" value="Chromosome"/>
</dbReference>
<keyword evidence="9" id="KW-1185">Reference proteome</keyword>
<dbReference type="HOGENOM" id="CLU_031026_0_0_7"/>
<dbReference type="CDD" id="cd00751">
    <property type="entry name" value="thiolase"/>
    <property type="match status" value="1"/>
</dbReference>
<dbReference type="InterPro" id="IPR020610">
    <property type="entry name" value="Thiolase_AS"/>
</dbReference>
<dbReference type="RefSeq" id="WP_013257091.1">
    <property type="nucleotide sequence ID" value="NC_014365.1"/>
</dbReference>
<evidence type="ECO:0000256" key="2">
    <source>
        <dbReference type="ARBA" id="ARBA00022679"/>
    </source>
</evidence>
<feature type="domain" description="Thiolase C-terminal" evidence="7">
    <location>
        <begin position="277"/>
        <end position="398"/>
    </location>
</feature>
<dbReference type="InterPro" id="IPR016039">
    <property type="entry name" value="Thiolase-like"/>
</dbReference>
<name>E1QGC3_DESB2</name>
<dbReference type="InterPro" id="IPR020617">
    <property type="entry name" value="Thiolase_C"/>
</dbReference>
<dbReference type="PANTHER" id="PTHR18919:SF107">
    <property type="entry name" value="ACETYL-COA ACETYLTRANSFERASE, CYTOSOLIC"/>
    <property type="match status" value="1"/>
</dbReference>
<keyword evidence="2 5" id="KW-0808">Transferase</keyword>
<dbReference type="InterPro" id="IPR020616">
    <property type="entry name" value="Thiolase_N"/>
</dbReference>
<proteinExistence type="inferred from homology"/>
<dbReference type="PROSITE" id="PS00099">
    <property type="entry name" value="THIOLASE_3"/>
    <property type="match status" value="1"/>
</dbReference>
<evidence type="ECO:0000256" key="4">
    <source>
        <dbReference type="PIRSR" id="PIRSR000429-1"/>
    </source>
</evidence>
<sequence length="400" mass="42225">MKNNRDTVIVAMGRTAIGDFGGSLAGLRAHELAAIVTKNLLDKTGLDPAMFDDVLMGDCCQCPDEANTARTAALKAGIPVDVPAMTIQRQCSSAMQALAQAEVYIRAGEAEVMLAGGVESMSNAPYTLPKARWGARLQHAKMVDALWEMLHSGSTLLEPPGYIMGQTAENLARKYDVSRQEQDIVALRSHNNAEAAIKAGKFKDEIVPVPVPQRKGEPKIVDTDEHVRMGLTMADLDKLRPAFAKDGTVTAGNASGLNDGAALCIVMSREKAKDLGLTPIAKIVGHAAAGCPPEIMGWGPVPSTQKVMKKLGMNLKDIELIELNEAFAAQYLACEKGLGLNRDIVNVNGSGIGLGHPVGCTGARIVISLIGEMKRRGATVGLATLCVGGGMGMSMVVEVE</sequence>
<organism evidence="8 9">
    <name type="scientific">Desulfarculus baarsii (strain ATCC 33931 / DSM 2075 / LMG 7858 / VKM B-1802 / 2st14)</name>
    <dbReference type="NCBI Taxonomy" id="644282"/>
    <lineage>
        <taxon>Bacteria</taxon>
        <taxon>Pseudomonadati</taxon>
        <taxon>Thermodesulfobacteriota</taxon>
        <taxon>Desulfarculia</taxon>
        <taxon>Desulfarculales</taxon>
        <taxon>Desulfarculaceae</taxon>
        <taxon>Desulfarculus</taxon>
    </lineage>
</organism>
<dbReference type="STRING" id="644282.Deba_0258"/>
<evidence type="ECO:0000256" key="1">
    <source>
        <dbReference type="ARBA" id="ARBA00010982"/>
    </source>
</evidence>
<comment type="similarity">
    <text evidence="1 5">Belongs to the thiolase-like superfamily. Thiolase family.</text>
</comment>
<keyword evidence="3 5" id="KW-0012">Acyltransferase</keyword>
<feature type="active site" description="Acyl-thioester intermediate" evidence="4">
    <location>
        <position position="91"/>
    </location>
</feature>
<feature type="domain" description="Thiolase N-terminal" evidence="6">
    <location>
        <begin position="8"/>
        <end position="270"/>
    </location>
</feature>
<evidence type="ECO:0000256" key="5">
    <source>
        <dbReference type="RuleBase" id="RU003557"/>
    </source>
</evidence>
<evidence type="ECO:0000259" key="7">
    <source>
        <dbReference type="Pfam" id="PF02803"/>
    </source>
</evidence>
<feature type="active site" description="Proton acceptor" evidence="4">
    <location>
        <position position="356"/>
    </location>
</feature>
<dbReference type="EMBL" id="CP002085">
    <property type="protein sequence ID" value="ADK83635.1"/>
    <property type="molecule type" value="Genomic_DNA"/>
</dbReference>
<dbReference type="GO" id="GO:0003985">
    <property type="term" value="F:acetyl-CoA C-acetyltransferase activity"/>
    <property type="evidence" value="ECO:0007669"/>
    <property type="project" value="UniProtKB-EC"/>
</dbReference>
<dbReference type="Pfam" id="PF00108">
    <property type="entry name" value="Thiolase_N"/>
    <property type="match status" value="1"/>
</dbReference>